<dbReference type="KEGG" id="brh:RBRH_01299"/>
<reference evidence="2 3" key="1">
    <citation type="journal article" date="2011" name="J. Bacteriol.">
        <title>Complete genome sequence of Burkholderia rhizoxinica, an endosymbiont of Rhizopus microsporus.</title>
        <authorList>
            <person name="Lackner G."/>
            <person name="Moebius N."/>
            <person name="Partida-Martinez L."/>
            <person name="Hertweck C."/>
        </authorList>
    </citation>
    <scope>NUCLEOTIDE SEQUENCE [LARGE SCALE GENOMIC DNA]</scope>
    <source>
        <strain evidence="3">DSM 19002 / CIP 109453 / HKI 454</strain>
    </source>
</reference>
<proteinExistence type="predicted"/>
<evidence type="ECO:0000313" key="3">
    <source>
        <dbReference type="Proteomes" id="UP000007437"/>
    </source>
</evidence>
<dbReference type="InterPro" id="IPR038694">
    <property type="entry name" value="DUF427_sf"/>
</dbReference>
<gene>
    <name evidence="2" type="ordered locus">RBRH_01299</name>
</gene>
<protein>
    <submittedName>
        <fullName evidence="2">Hypothetical cytosolic protein</fullName>
    </submittedName>
</protein>
<evidence type="ECO:0000313" key="2">
    <source>
        <dbReference type="EMBL" id="CBW75924.1"/>
    </source>
</evidence>
<dbReference type="HOGENOM" id="CLU_126578_0_1_4"/>
<dbReference type="PANTHER" id="PTHR34310">
    <property type="entry name" value="DUF427 DOMAIN PROTEIN (AFU_ORTHOLOGUE AFUA_3G02220)"/>
    <property type="match status" value="1"/>
</dbReference>
<dbReference type="AlphaFoldDB" id="E5AKW7"/>
<dbReference type="PANTHER" id="PTHR34310:SF9">
    <property type="entry name" value="BLR5716 PROTEIN"/>
    <property type="match status" value="1"/>
</dbReference>
<sequence length="136" mass="15453">MPRLRLCCRGFLTEVRMYASSDEHPITIVSNPHRVRVIQQGVTYADTLHALTLHETGLAPVQYLPRADVNMARLTRSAHRTHCPHKGDASYFHLRTEDGIVENAAWSYEEPFDALVSIAGYIAFYPDRVDQIEQTS</sequence>
<dbReference type="EMBL" id="FR687359">
    <property type="protein sequence ID" value="CBW75924.1"/>
    <property type="molecule type" value="Genomic_DNA"/>
</dbReference>
<dbReference type="Proteomes" id="UP000007437">
    <property type="component" value="Chromosome"/>
</dbReference>
<dbReference type="InterPro" id="IPR007361">
    <property type="entry name" value="DUF427"/>
</dbReference>
<name>E5AKW7_MYCRK</name>
<accession>E5AKW7</accession>
<dbReference type="Pfam" id="PF04248">
    <property type="entry name" value="NTP_transf_9"/>
    <property type="match status" value="1"/>
</dbReference>
<dbReference type="eggNOG" id="COG2343">
    <property type="taxonomic scope" value="Bacteria"/>
</dbReference>
<dbReference type="Gene3D" id="2.170.150.40">
    <property type="entry name" value="Domain of unknown function (DUF427)"/>
    <property type="match status" value="1"/>
</dbReference>
<feature type="domain" description="DUF427" evidence="1">
    <location>
        <begin position="35"/>
        <end position="127"/>
    </location>
</feature>
<dbReference type="STRING" id="882378.RBRH_01299"/>
<evidence type="ECO:0000259" key="1">
    <source>
        <dbReference type="Pfam" id="PF04248"/>
    </source>
</evidence>
<organism evidence="2 3">
    <name type="scientific">Mycetohabitans rhizoxinica (strain DSM 19002 / CIP 109453 / HKI 454)</name>
    <name type="common">Paraburkholderia rhizoxinica</name>
    <dbReference type="NCBI Taxonomy" id="882378"/>
    <lineage>
        <taxon>Bacteria</taxon>
        <taxon>Pseudomonadati</taxon>
        <taxon>Pseudomonadota</taxon>
        <taxon>Betaproteobacteria</taxon>
        <taxon>Burkholderiales</taxon>
        <taxon>Burkholderiaceae</taxon>
        <taxon>Mycetohabitans</taxon>
    </lineage>
</organism>